<dbReference type="EMBL" id="JAUSZV010000004">
    <property type="protein sequence ID" value="MDQ0904674.1"/>
    <property type="molecule type" value="Genomic_DNA"/>
</dbReference>
<dbReference type="RefSeq" id="WP_306972247.1">
    <property type="nucleotide sequence ID" value="NZ_JAUSZV010000004.1"/>
</dbReference>
<reference evidence="1" key="1">
    <citation type="submission" date="2023-07" db="EMBL/GenBank/DDBJ databases">
        <title>Comparative genomics of wheat-associated soil bacteria to identify genetic determinants of phenazine resistance.</title>
        <authorList>
            <person name="Mouncey N."/>
        </authorList>
    </citation>
    <scope>NUCLEOTIDE SEQUENCE</scope>
    <source>
        <strain evidence="1">V4I22</strain>
    </source>
</reference>
<proteinExistence type="predicted"/>
<evidence type="ECO:0000313" key="1">
    <source>
        <dbReference type="EMBL" id="MDQ0904674.1"/>
    </source>
</evidence>
<dbReference type="AlphaFoldDB" id="A0AAW8F4D1"/>
<sequence length="156" mass="18172">MRRDRISRLADRRRLYTNETYDQARSQLRPGRPPIPAPPAQQLYFEAELFHEVVDSHRDFTIYPFGIRRVRPGTDSIEVEVESEQRAHEILRSILPSYEPDGEVHGMPGLRIWQRTKKGIQIHQSRRATSAWLTGLPPRVWKQVEAEALDIIAEPP</sequence>
<dbReference type="Proteomes" id="UP001234216">
    <property type="component" value="Unassembled WGS sequence"/>
</dbReference>
<evidence type="ECO:0000313" key="2">
    <source>
        <dbReference type="Proteomes" id="UP001234216"/>
    </source>
</evidence>
<name>A0AAW8F4D1_9ACTN</name>
<protein>
    <submittedName>
        <fullName evidence="1">Uncharacterized protein</fullName>
    </submittedName>
</protein>
<comment type="caution">
    <text evidence="1">The sequence shown here is derived from an EMBL/GenBank/DDBJ whole genome shotgun (WGS) entry which is preliminary data.</text>
</comment>
<organism evidence="1 2">
    <name type="scientific">Streptomyces canus</name>
    <dbReference type="NCBI Taxonomy" id="58343"/>
    <lineage>
        <taxon>Bacteria</taxon>
        <taxon>Bacillati</taxon>
        <taxon>Actinomycetota</taxon>
        <taxon>Actinomycetes</taxon>
        <taxon>Kitasatosporales</taxon>
        <taxon>Streptomycetaceae</taxon>
        <taxon>Streptomyces</taxon>
        <taxon>Streptomyces aurantiacus group</taxon>
    </lineage>
</organism>
<gene>
    <name evidence="1" type="ORF">QFZ22_000659</name>
</gene>
<accession>A0AAW8F4D1</accession>